<accession>A0A2J6SXN2</accession>
<protein>
    <submittedName>
        <fullName evidence="1">Uncharacterized protein</fullName>
    </submittedName>
</protein>
<dbReference type="AlphaFoldDB" id="A0A2J6SXN2"/>
<dbReference type="STRING" id="1095630.A0A2J6SXN2"/>
<evidence type="ECO:0000313" key="2">
    <source>
        <dbReference type="Proteomes" id="UP000235371"/>
    </source>
</evidence>
<keyword evidence="2" id="KW-1185">Reference proteome</keyword>
<dbReference type="RefSeq" id="XP_024732441.1">
    <property type="nucleotide sequence ID" value="XM_024881077.1"/>
</dbReference>
<gene>
    <name evidence="1" type="ORF">K444DRAFT_617222</name>
</gene>
<dbReference type="InParanoid" id="A0A2J6SXN2"/>
<dbReference type="OrthoDB" id="25131at2759"/>
<name>A0A2J6SXN2_9HELO</name>
<dbReference type="EMBL" id="KZ613855">
    <property type="protein sequence ID" value="PMD55537.1"/>
    <property type="molecule type" value="Genomic_DNA"/>
</dbReference>
<evidence type="ECO:0000313" key="1">
    <source>
        <dbReference type="EMBL" id="PMD55537.1"/>
    </source>
</evidence>
<dbReference type="GeneID" id="36589154"/>
<reference evidence="1 2" key="1">
    <citation type="submission" date="2016-04" db="EMBL/GenBank/DDBJ databases">
        <title>A degradative enzymes factory behind the ericoid mycorrhizal symbiosis.</title>
        <authorList>
            <consortium name="DOE Joint Genome Institute"/>
            <person name="Martino E."/>
            <person name="Morin E."/>
            <person name="Grelet G."/>
            <person name="Kuo A."/>
            <person name="Kohler A."/>
            <person name="Daghino S."/>
            <person name="Barry K."/>
            <person name="Choi C."/>
            <person name="Cichocki N."/>
            <person name="Clum A."/>
            <person name="Copeland A."/>
            <person name="Hainaut M."/>
            <person name="Haridas S."/>
            <person name="Labutti K."/>
            <person name="Lindquist E."/>
            <person name="Lipzen A."/>
            <person name="Khouja H.-R."/>
            <person name="Murat C."/>
            <person name="Ohm R."/>
            <person name="Olson A."/>
            <person name="Spatafora J."/>
            <person name="Veneault-Fourrey C."/>
            <person name="Henrissat B."/>
            <person name="Grigoriev I."/>
            <person name="Martin F."/>
            <person name="Perotto S."/>
        </authorList>
    </citation>
    <scope>NUCLEOTIDE SEQUENCE [LARGE SCALE GENOMIC DNA]</scope>
    <source>
        <strain evidence="1 2">E</strain>
    </source>
</reference>
<sequence length="93" mass="10505">MLTWDALLIDAGIPLALERGIHPDLKTGRPIAQTENRGYPAYFESHLNDLVFASVVQLGTEISPTKQKLLSSKILMWIFPHTFTIYLLHGLIF</sequence>
<dbReference type="Proteomes" id="UP000235371">
    <property type="component" value="Unassembled WGS sequence"/>
</dbReference>
<organism evidence="1 2">
    <name type="scientific">Hyaloscypha bicolor E</name>
    <dbReference type="NCBI Taxonomy" id="1095630"/>
    <lineage>
        <taxon>Eukaryota</taxon>
        <taxon>Fungi</taxon>
        <taxon>Dikarya</taxon>
        <taxon>Ascomycota</taxon>
        <taxon>Pezizomycotina</taxon>
        <taxon>Leotiomycetes</taxon>
        <taxon>Helotiales</taxon>
        <taxon>Hyaloscyphaceae</taxon>
        <taxon>Hyaloscypha</taxon>
        <taxon>Hyaloscypha bicolor</taxon>
    </lineage>
</organism>
<proteinExistence type="predicted"/>